<dbReference type="InterPro" id="IPR054465">
    <property type="entry name" value="Integrase_p58-like_C"/>
</dbReference>
<feature type="domain" description="Integrase p58-like C-terminal" evidence="1">
    <location>
        <begin position="95"/>
        <end position="120"/>
    </location>
</feature>
<evidence type="ECO:0000313" key="2">
    <source>
        <dbReference type="EMBL" id="CAC5416728.1"/>
    </source>
</evidence>
<name>A0A6J8E970_MYTCO</name>
<keyword evidence="3" id="KW-1185">Reference proteome</keyword>
<organism evidence="2 3">
    <name type="scientific">Mytilus coruscus</name>
    <name type="common">Sea mussel</name>
    <dbReference type="NCBI Taxonomy" id="42192"/>
    <lineage>
        <taxon>Eukaryota</taxon>
        <taxon>Metazoa</taxon>
        <taxon>Spiralia</taxon>
        <taxon>Lophotrochozoa</taxon>
        <taxon>Mollusca</taxon>
        <taxon>Bivalvia</taxon>
        <taxon>Autobranchia</taxon>
        <taxon>Pteriomorphia</taxon>
        <taxon>Mytilida</taxon>
        <taxon>Mytiloidea</taxon>
        <taxon>Mytilidae</taxon>
        <taxon>Mytilinae</taxon>
        <taxon>Mytilus</taxon>
    </lineage>
</organism>
<dbReference type="Pfam" id="PF22938">
    <property type="entry name" value="Integrase_p58_C"/>
    <property type="match status" value="1"/>
</dbReference>
<evidence type="ECO:0000259" key="1">
    <source>
        <dbReference type="Pfam" id="PF22938"/>
    </source>
</evidence>
<dbReference type="AlphaFoldDB" id="A0A6J8E970"/>
<protein>
    <recommendedName>
        <fullName evidence="1">Integrase p58-like C-terminal domain-containing protein</fullName>
    </recommendedName>
</protein>
<proteinExistence type="predicted"/>
<gene>
    <name evidence="2" type="ORF">MCOR_49316</name>
</gene>
<evidence type="ECO:0000313" key="3">
    <source>
        <dbReference type="Proteomes" id="UP000507470"/>
    </source>
</evidence>
<sequence>MMSYRSAEHDTTKFSPNVMLFGRDVRHPIDVLYGTVSNNENFDNLPDYVMQIRTYLDNVHEIARENINNASDKQKWYYDYKVNFKPYSVGDAVCISDLVYRIQKLESSKPRVVHYNRLKPYHGDYDNWLIKTVIQKDNEFHATAIEGNNIESDIELSENEQCDMSNFPTDNIEYGRGHRVKRPPNRFVPD</sequence>
<dbReference type="Proteomes" id="UP000507470">
    <property type="component" value="Unassembled WGS sequence"/>
</dbReference>
<accession>A0A6J8E970</accession>
<dbReference type="OrthoDB" id="10062030at2759"/>
<dbReference type="EMBL" id="CACVKT020008680">
    <property type="protein sequence ID" value="CAC5416728.1"/>
    <property type="molecule type" value="Genomic_DNA"/>
</dbReference>
<reference evidence="2 3" key="1">
    <citation type="submission" date="2020-06" db="EMBL/GenBank/DDBJ databases">
        <authorList>
            <person name="Li R."/>
            <person name="Bekaert M."/>
        </authorList>
    </citation>
    <scope>NUCLEOTIDE SEQUENCE [LARGE SCALE GENOMIC DNA]</scope>
    <source>
        <strain evidence="3">wild</strain>
    </source>
</reference>